<name>A0ABU3KMY1_9BURK</name>
<dbReference type="EMBL" id="JAVBIK010000001">
    <property type="protein sequence ID" value="MDT7518624.1"/>
    <property type="molecule type" value="Genomic_DNA"/>
</dbReference>
<comment type="caution">
    <text evidence="1">The sequence shown here is derived from an EMBL/GenBank/DDBJ whole genome shotgun (WGS) entry which is preliminary data.</text>
</comment>
<dbReference type="Proteomes" id="UP001321700">
    <property type="component" value="Unassembled WGS sequence"/>
</dbReference>
<evidence type="ECO:0000313" key="1">
    <source>
        <dbReference type="EMBL" id="MDT7518624.1"/>
    </source>
</evidence>
<proteinExistence type="predicted"/>
<dbReference type="RefSeq" id="WP_313874372.1">
    <property type="nucleotide sequence ID" value="NZ_JAVBIK010000001.1"/>
</dbReference>
<sequence length="211" mass="23769">MAAANHSITGKMNSHLLFTAELIGAINLWMISPSPAAAQRIDLAAVDLPDQFKTRTEPVFRKIDLIKEHVWDLMAEERLKEKISSWTFSESVAKTFNNGVPPVGWQGVIFKIDPSRGRTVLNISGLFATPGFTQAIEAHRPTTPNLELGIDQFRDSEREALVEIDELLPNVTGHCPAFLRTDCRYQRMRPDQQTGRGRIWKRRRACSGVQC</sequence>
<accession>A0ABU3KMY1</accession>
<evidence type="ECO:0000313" key="2">
    <source>
        <dbReference type="Proteomes" id="UP001321700"/>
    </source>
</evidence>
<gene>
    <name evidence="1" type="ORF">RAE19_07875</name>
</gene>
<reference evidence="1 2" key="1">
    <citation type="submission" date="2023-08" db="EMBL/GenBank/DDBJ databases">
        <title>Rhodoferax potami sp. nov. and Rhodoferax mekongensis sp. nov., isolated from the Mekong River in Thailand.</title>
        <authorList>
            <person name="Kitikhun S."/>
            <person name="Charoenyingcharoen P."/>
            <person name="Siriarchawattana P."/>
            <person name="Likhitrattanapisal S."/>
            <person name="Nilsakha T."/>
            <person name="Chanpet A."/>
            <person name="Rattanawaree P."/>
            <person name="Ingsriswang S."/>
        </authorList>
    </citation>
    <scope>NUCLEOTIDE SEQUENCE [LARGE SCALE GENOMIC DNA]</scope>
    <source>
        <strain evidence="1 2">TBRC 17660</strain>
    </source>
</reference>
<organism evidence="1 2">
    <name type="scientific">Rhodoferax potami</name>
    <dbReference type="NCBI Taxonomy" id="3068338"/>
    <lineage>
        <taxon>Bacteria</taxon>
        <taxon>Pseudomonadati</taxon>
        <taxon>Pseudomonadota</taxon>
        <taxon>Betaproteobacteria</taxon>
        <taxon>Burkholderiales</taxon>
        <taxon>Comamonadaceae</taxon>
        <taxon>Rhodoferax</taxon>
    </lineage>
</organism>
<protein>
    <submittedName>
        <fullName evidence="1">Uncharacterized protein</fullName>
    </submittedName>
</protein>
<keyword evidence="2" id="KW-1185">Reference proteome</keyword>